<name>A0AC58N7D9_CASCN</name>
<organism evidence="1 2">
    <name type="scientific">Castor canadensis</name>
    <name type="common">American beaver</name>
    <dbReference type="NCBI Taxonomy" id="51338"/>
    <lineage>
        <taxon>Eukaryota</taxon>
        <taxon>Metazoa</taxon>
        <taxon>Chordata</taxon>
        <taxon>Craniata</taxon>
        <taxon>Vertebrata</taxon>
        <taxon>Euteleostomi</taxon>
        <taxon>Mammalia</taxon>
        <taxon>Eutheria</taxon>
        <taxon>Euarchontoglires</taxon>
        <taxon>Glires</taxon>
        <taxon>Rodentia</taxon>
        <taxon>Castorimorpha</taxon>
        <taxon>Castoridae</taxon>
        <taxon>Castor</taxon>
    </lineage>
</organism>
<proteinExistence type="predicted"/>
<protein>
    <submittedName>
        <fullName evidence="2">Calmodulin-binding transcription activator 1 isoform X17</fullName>
    </submittedName>
</protein>
<reference evidence="2" key="1">
    <citation type="submission" date="2025-08" db="UniProtKB">
        <authorList>
            <consortium name="RefSeq"/>
        </authorList>
    </citation>
    <scope>IDENTIFICATION</scope>
</reference>
<sequence length="249" mass="28262">MWRAEGKWLPKTSRKSVSQSVFCGTSTYCVLNTVPPIEDDHGNSNSSHVKIFLPKKLLECLPKCSSLPKERHRWNTNETAEWLNDSLQQEESEIQERWVLLEKEERWENDQRGPHETQGPGSRVLVRLLCPFLHHPHLPPEVLLAPSESRHCTGPLPERARHRGLRQAMRPHPLLHQHRQEGMGKMDKGGAHRAAEAHVPWHQVDLQQWKQQLGLLSGAAGAADPRQPPDQAPASDPQLPLHRQLGSGQ</sequence>
<evidence type="ECO:0000313" key="2">
    <source>
        <dbReference type="RefSeq" id="XP_073937572.1"/>
    </source>
</evidence>
<keyword evidence="1" id="KW-1185">Reference proteome</keyword>
<dbReference type="RefSeq" id="XP_073937572.1">
    <property type="nucleotide sequence ID" value="XM_074081471.1"/>
</dbReference>
<gene>
    <name evidence="2" type="primary">Camta1</name>
</gene>
<accession>A0AC58N7D9</accession>
<evidence type="ECO:0000313" key="1">
    <source>
        <dbReference type="Proteomes" id="UP001732720"/>
    </source>
</evidence>
<dbReference type="Proteomes" id="UP001732720">
    <property type="component" value="Chromosome 7"/>
</dbReference>